<sequence>TLHRGVLSRDTLLGMCLDVCEGMNYLENSNYLHRDLAARNCLVSQNIVKVADFGMARFVLDNDYTSSQGSKFPIRWSAPEVIRYGKYSSKSDVWSFGVLMWEVYSEGLLPYEKKNNMDVVNSLNRGQRLPKPELAPTDVHVLMTWCWKEVRVVFKCSIYNIFKLQYLEYQLLVFRIEACSI</sequence>
<keyword evidence="7" id="KW-0829">Tyrosine-protein kinase</keyword>
<reference evidence="10" key="1">
    <citation type="submission" date="2025-08" db="UniProtKB">
        <authorList>
            <consortium name="Ensembl"/>
        </authorList>
    </citation>
    <scope>IDENTIFICATION</scope>
</reference>
<keyword evidence="6" id="KW-0472">Membrane</keyword>
<keyword evidence="3" id="KW-0547">Nucleotide-binding</keyword>
<dbReference type="GO" id="GO:0005524">
    <property type="term" value="F:ATP binding"/>
    <property type="evidence" value="ECO:0007669"/>
    <property type="project" value="UniProtKB-KW"/>
</dbReference>
<dbReference type="AlphaFoldDB" id="A0A3B4A5K4"/>
<evidence type="ECO:0000256" key="6">
    <source>
        <dbReference type="ARBA" id="ARBA00023136"/>
    </source>
</evidence>
<dbReference type="InterPro" id="IPR001245">
    <property type="entry name" value="Ser-Thr/Tyr_kinase_cat_dom"/>
</dbReference>
<dbReference type="Ensembl" id="ENSPMGT00000012694.1">
    <property type="protein sequence ID" value="ENSPMGP00000011899.1"/>
    <property type="gene ID" value="ENSPMGG00000009646.1"/>
</dbReference>
<dbReference type="PANTHER" id="PTHR24416">
    <property type="entry name" value="TYROSINE-PROTEIN KINASE RECEPTOR"/>
    <property type="match status" value="1"/>
</dbReference>
<dbReference type="InterPro" id="IPR020635">
    <property type="entry name" value="Tyr_kinase_cat_dom"/>
</dbReference>
<evidence type="ECO:0000256" key="1">
    <source>
        <dbReference type="ARBA" id="ARBA00004308"/>
    </source>
</evidence>
<dbReference type="PRINTS" id="PR00109">
    <property type="entry name" value="TYRKINASE"/>
</dbReference>
<evidence type="ECO:0000259" key="9">
    <source>
        <dbReference type="PROSITE" id="PS50011"/>
    </source>
</evidence>
<dbReference type="PROSITE" id="PS00109">
    <property type="entry name" value="PROTEIN_KINASE_TYR"/>
    <property type="match status" value="1"/>
</dbReference>
<dbReference type="GO" id="GO:0005886">
    <property type="term" value="C:plasma membrane"/>
    <property type="evidence" value="ECO:0007669"/>
    <property type="project" value="TreeGrafter"/>
</dbReference>
<dbReference type="GO" id="GO:0004714">
    <property type="term" value="F:transmembrane receptor protein tyrosine kinase activity"/>
    <property type="evidence" value="ECO:0007669"/>
    <property type="project" value="TreeGrafter"/>
</dbReference>
<evidence type="ECO:0000313" key="10">
    <source>
        <dbReference type="Ensembl" id="ENSPMGP00000011899.1"/>
    </source>
</evidence>
<dbReference type="InterPro" id="IPR011009">
    <property type="entry name" value="Kinase-like_dom_sf"/>
</dbReference>
<dbReference type="SUPFAM" id="SSF56112">
    <property type="entry name" value="Protein kinase-like (PK-like)"/>
    <property type="match status" value="1"/>
</dbReference>
<dbReference type="FunFam" id="1.10.510.10:FF:001512">
    <property type="entry name" value="Receptor tyrosine-protein kinase erbB-2"/>
    <property type="match status" value="1"/>
</dbReference>
<accession>A0A3B4A5K4</accession>
<dbReference type="InterPro" id="IPR050122">
    <property type="entry name" value="RTK"/>
</dbReference>
<keyword evidence="11" id="KW-1185">Reference proteome</keyword>
<comment type="subcellular location">
    <subcellularLocation>
        <location evidence="1">Endomembrane system</location>
    </subcellularLocation>
</comment>
<dbReference type="GO" id="GO:0030182">
    <property type="term" value="P:neuron differentiation"/>
    <property type="evidence" value="ECO:0007669"/>
    <property type="project" value="UniProtKB-ARBA"/>
</dbReference>
<dbReference type="SMART" id="SM00219">
    <property type="entry name" value="TyrKc"/>
    <property type="match status" value="1"/>
</dbReference>
<reference evidence="10" key="2">
    <citation type="submission" date="2025-09" db="UniProtKB">
        <authorList>
            <consortium name="Ensembl"/>
        </authorList>
    </citation>
    <scope>IDENTIFICATION</scope>
</reference>
<evidence type="ECO:0000256" key="5">
    <source>
        <dbReference type="ARBA" id="ARBA00022840"/>
    </source>
</evidence>
<dbReference type="GO" id="GO:0012505">
    <property type="term" value="C:endomembrane system"/>
    <property type="evidence" value="ECO:0007669"/>
    <property type="project" value="UniProtKB-SubCell"/>
</dbReference>
<dbReference type="GO" id="GO:0007169">
    <property type="term" value="P:cell surface receptor protein tyrosine kinase signaling pathway"/>
    <property type="evidence" value="ECO:0007669"/>
    <property type="project" value="TreeGrafter"/>
</dbReference>
<dbReference type="Pfam" id="PF07714">
    <property type="entry name" value="PK_Tyr_Ser-Thr"/>
    <property type="match status" value="1"/>
</dbReference>
<evidence type="ECO:0000256" key="2">
    <source>
        <dbReference type="ARBA" id="ARBA00022679"/>
    </source>
</evidence>
<dbReference type="InterPro" id="IPR008266">
    <property type="entry name" value="Tyr_kinase_AS"/>
</dbReference>
<dbReference type="GO" id="GO:0048468">
    <property type="term" value="P:cell development"/>
    <property type="evidence" value="ECO:0007669"/>
    <property type="project" value="UniProtKB-ARBA"/>
</dbReference>
<dbReference type="GO" id="GO:0050793">
    <property type="term" value="P:regulation of developmental process"/>
    <property type="evidence" value="ECO:0007669"/>
    <property type="project" value="UniProtKB-ARBA"/>
</dbReference>
<dbReference type="PANTHER" id="PTHR24416:SF631">
    <property type="entry name" value="SERINE_THREONINE_TYROSINE KINASE 1"/>
    <property type="match status" value="1"/>
</dbReference>
<dbReference type="PROSITE" id="PS50011">
    <property type="entry name" value="PROTEIN_KINASE_DOM"/>
    <property type="match status" value="1"/>
</dbReference>
<keyword evidence="5" id="KW-0067">ATP-binding</keyword>
<dbReference type="Gene3D" id="1.10.510.10">
    <property type="entry name" value="Transferase(Phosphotransferase) domain 1"/>
    <property type="match status" value="1"/>
</dbReference>
<dbReference type="GO" id="GO:0043235">
    <property type="term" value="C:receptor complex"/>
    <property type="evidence" value="ECO:0007669"/>
    <property type="project" value="TreeGrafter"/>
</dbReference>
<name>A0A3B4A5K4_9GOBI</name>
<dbReference type="Proteomes" id="UP000261520">
    <property type="component" value="Unplaced"/>
</dbReference>
<evidence type="ECO:0000313" key="11">
    <source>
        <dbReference type="Proteomes" id="UP000261520"/>
    </source>
</evidence>
<evidence type="ECO:0000256" key="3">
    <source>
        <dbReference type="ARBA" id="ARBA00022741"/>
    </source>
</evidence>
<evidence type="ECO:0000256" key="8">
    <source>
        <dbReference type="ARBA" id="ARBA00023170"/>
    </source>
</evidence>
<dbReference type="InterPro" id="IPR000719">
    <property type="entry name" value="Prot_kinase_dom"/>
</dbReference>
<organism evidence="10 11">
    <name type="scientific">Periophthalmus magnuspinnatus</name>
    <dbReference type="NCBI Taxonomy" id="409849"/>
    <lineage>
        <taxon>Eukaryota</taxon>
        <taxon>Metazoa</taxon>
        <taxon>Chordata</taxon>
        <taxon>Craniata</taxon>
        <taxon>Vertebrata</taxon>
        <taxon>Euteleostomi</taxon>
        <taxon>Actinopterygii</taxon>
        <taxon>Neopterygii</taxon>
        <taxon>Teleostei</taxon>
        <taxon>Neoteleostei</taxon>
        <taxon>Acanthomorphata</taxon>
        <taxon>Gobiaria</taxon>
        <taxon>Gobiiformes</taxon>
        <taxon>Gobioidei</taxon>
        <taxon>Gobiidae</taxon>
        <taxon>Oxudercinae</taxon>
        <taxon>Periophthalmus</taxon>
    </lineage>
</organism>
<keyword evidence="8" id="KW-0675">Receptor</keyword>
<protein>
    <recommendedName>
        <fullName evidence="9">Protein kinase domain-containing protein</fullName>
    </recommendedName>
</protein>
<keyword evidence="2" id="KW-0808">Transferase</keyword>
<evidence type="ECO:0000256" key="7">
    <source>
        <dbReference type="ARBA" id="ARBA00023137"/>
    </source>
</evidence>
<evidence type="ECO:0000256" key="4">
    <source>
        <dbReference type="ARBA" id="ARBA00022777"/>
    </source>
</evidence>
<keyword evidence="4" id="KW-0418">Kinase</keyword>
<feature type="domain" description="Protein kinase" evidence="9">
    <location>
        <begin position="1"/>
        <end position="181"/>
    </location>
</feature>
<proteinExistence type="predicted"/>